<proteinExistence type="inferred from homology"/>
<dbReference type="PANTHER" id="PTHR11781">
    <property type="entry name" value="IODOTHYRONINE DEIODINASE"/>
    <property type="match status" value="1"/>
</dbReference>
<evidence type="ECO:0000313" key="3">
    <source>
        <dbReference type="Proteomes" id="UP001642483"/>
    </source>
</evidence>
<protein>
    <recommendedName>
        <fullName evidence="1">Iodothyronine deiodinase</fullName>
    </recommendedName>
</protein>
<organism evidence="2 3">
    <name type="scientific">Clavelina lepadiformis</name>
    <name type="common">Light-bulb sea squirt</name>
    <name type="synonym">Ascidia lepadiformis</name>
    <dbReference type="NCBI Taxonomy" id="159417"/>
    <lineage>
        <taxon>Eukaryota</taxon>
        <taxon>Metazoa</taxon>
        <taxon>Chordata</taxon>
        <taxon>Tunicata</taxon>
        <taxon>Ascidiacea</taxon>
        <taxon>Aplousobranchia</taxon>
        <taxon>Clavelinidae</taxon>
        <taxon>Clavelina</taxon>
    </lineage>
</organism>
<dbReference type="Pfam" id="PF00837">
    <property type="entry name" value="T4_deiodinase"/>
    <property type="match status" value="1"/>
</dbReference>
<keyword evidence="1" id="KW-0893">Thyroid hormones biosynthesis</keyword>
<dbReference type="Gene3D" id="3.40.30.10">
    <property type="entry name" value="Glutaredoxin"/>
    <property type="match status" value="1"/>
</dbReference>
<reference evidence="2 3" key="1">
    <citation type="submission" date="2024-02" db="EMBL/GenBank/DDBJ databases">
        <authorList>
            <person name="Daric V."/>
            <person name="Darras S."/>
        </authorList>
    </citation>
    <scope>NUCLEOTIDE SEQUENCE [LARGE SCALE GENOMIC DNA]</scope>
</reference>
<dbReference type="PANTHER" id="PTHR11781:SF22">
    <property type="entry name" value="TYPE I IODOTHYRONINE DEIODINASE"/>
    <property type="match status" value="1"/>
</dbReference>
<comment type="function">
    <text evidence="1">Responsible for the deiodination of T4 (3,5,3',5'-tetraiodothyronine).</text>
</comment>
<keyword evidence="3" id="KW-1185">Reference proteome</keyword>
<dbReference type="EMBL" id="CAWYQH010000119">
    <property type="protein sequence ID" value="CAK8690854.1"/>
    <property type="molecule type" value="Genomic_DNA"/>
</dbReference>
<name>A0ABP0GJM9_CLALP</name>
<comment type="similarity">
    <text evidence="1">Belongs to the iodothyronine deiodinase family.</text>
</comment>
<evidence type="ECO:0000256" key="1">
    <source>
        <dbReference type="RuleBase" id="RU000676"/>
    </source>
</evidence>
<gene>
    <name evidence="2" type="ORF">CVLEPA_LOCUS23415</name>
</gene>
<comment type="caution">
    <text evidence="2">The sequence shown here is derived from an EMBL/GenBank/DDBJ whole genome shotgun (WGS) entry which is preliminary data.</text>
</comment>
<dbReference type="InterPro" id="IPR000643">
    <property type="entry name" value="Iodothyronine_deiodinase"/>
</dbReference>
<accession>A0ABP0GJM9</accession>
<sequence>MILCILYMFQVSEFNKIVAEFADKPVDFMMIYIEEVHPSDGFDVKENEFKVIQHKSVEERIAAAKAFAENAGIKCLMLVDSMSNEATALYGAFPDRLYIIRNDVIEFVGGMGPMFYNVSKMVKALKTLL</sequence>
<dbReference type="Proteomes" id="UP001642483">
    <property type="component" value="Unassembled WGS sequence"/>
</dbReference>
<keyword evidence="1" id="KW-0560">Oxidoreductase</keyword>
<evidence type="ECO:0000313" key="2">
    <source>
        <dbReference type="EMBL" id="CAK8690854.1"/>
    </source>
</evidence>
<keyword evidence="1" id="KW-0712">Selenocysteine</keyword>